<dbReference type="PANTHER" id="PTHR45749">
    <property type="match status" value="1"/>
</dbReference>
<reference evidence="1" key="1">
    <citation type="submission" date="2017-05" db="UniProtKB">
        <authorList>
            <consortium name="EnsemblMetazoa"/>
        </authorList>
    </citation>
    <scope>IDENTIFICATION</scope>
</reference>
<dbReference type="OrthoDB" id="10059613at2759"/>
<evidence type="ECO:0000313" key="1">
    <source>
        <dbReference type="EnsemblMetazoa" id="Aqu2.1.25659_001"/>
    </source>
</evidence>
<sequence>MIKVMAQKVLQDIIEDFQTSSFLTVMADETTDAINNEQVTLIICWVTKALEVHKEFGKIDSNKLTAVKDVLLRTNLSIHKFRRQCYDGASS</sequence>
<dbReference type="InParanoid" id="A0A1X7UCI8"/>
<organism evidence="1">
    <name type="scientific">Amphimedon queenslandica</name>
    <name type="common">Sponge</name>
    <dbReference type="NCBI Taxonomy" id="400682"/>
    <lineage>
        <taxon>Eukaryota</taxon>
        <taxon>Metazoa</taxon>
        <taxon>Porifera</taxon>
        <taxon>Demospongiae</taxon>
        <taxon>Heteroscleromorpha</taxon>
        <taxon>Haplosclerida</taxon>
        <taxon>Niphatidae</taxon>
        <taxon>Amphimedon</taxon>
    </lineage>
</organism>
<name>A0A1X7UCI8_AMPQE</name>
<dbReference type="AlphaFoldDB" id="A0A1X7UCI8"/>
<dbReference type="EnsemblMetazoa" id="Aqu2.1.25659_001">
    <property type="protein sequence ID" value="Aqu2.1.25659_001"/>
    <property type="gene ID" value="Aqu2.1.25659"/>
</dbReference>
<proteinExistence type="predicted"/>
<protein>
    <submittedName>
        <fullName evidence="1">Uncharacterized protein</fullName>
    </submittedName>
</protein>
<accession>A0A1X7UCI8</accession>
<dbReference type="PANTHER" id="PTHR45749:SF21">
    <property type="entry name" value="DUF4371 DOMAIN-CONTAINING PROTEIN"/>
    <property type="match status" value="1"/>
</dbReference>